<proteinExistence type="predicted"/>
<accession>A0AAV6TSH8</accession>
<keyword evidence="2" id="KW-1185">Reference proteome</keyword>
<evidence type="ECO:0000313" key="1">
    <source>
        <dbReference type="EMBL" id="KAG8174611.1"/>
    </source>
</evidence>
<dbReference type="AlphaFoldDB" id="A0AAV6TSH8"/>
<dbReference type="EMBL" id="JAFNEN010001180">
    <property type="protein sequence ID" value="KAG8174611.1"/>
    <property type="molecule type" value="Genomic_DNA"/>
</dbReference>
<gene>
    <name evidence="1" type="ORF">JTE90_000377</name>
</gene>
<organism evidence="1 2">
    <name type="scientific">Oedothorax gibbosus</name>
    <dbReference type="NCBI Taxonomy" id="931172"/>
    <lineage>
        <taxon>Eukaryota</taxon>
        <taxon>Metazoa</taxon>
        <taxon>Ecdysozoa</taxon>
        <taxon>Arthropoda</taxon>
        <taxon>Chelicerata</taxon>
        <taxon>Arachnida</taxon>
        <taxon>Araneae</taxon>
        <taxon>Araneomorphae</taxon>
        <taxon>Entelegynae</taxon>
        <taxon>Araneoidea</taxon>
        <taxon>Linyphiidae</taxon>
        <taxon>Erigoninae</taxon>
        <taxon>Oedothorax</taxon>
    </lineage>
</organism>
<sequence>MNDDDYHVYRKWMSLWWTFGKTNIACPHCPIRSKPISFSHQHQHIREKHASSFTWGTCEGCFYRSKRNPAKMFHGCFLSVSNAWHLYRCGVKLLNANGVDTTDPCQDIENTLQRECCFLNCETSRNDLRTCRVVAHQRNQFLKSGYMPAVRELDVRRRLKNEREDEDD</sequence>
<protein>
    <submittedName>
        <fullName evidence="1">Uncharacterized protein</fullName>
    </submittedName>
</protein>
<name>A0AAV6TSH8_9ARAC</name>
<evidence type="ECO:0000313" key="2">
    <source>
        <dbReference type="Proteomes" id="UP000827092"/>
    </source>
</evidence>
<reference evidence="1 2" key="1">
    <citation type="journal article" date="2022" name="Nat. Ecol. Evol.">
        <title>A masculinizing supergene underlies an exaggerated male reproductive morph in a spider.</title>
        <authorList>
            <person name="Hendrickx F."/>
            <person name="De Corte Z."/>
            <person name="Sonet G."/>
            <person name="Van Belleghem S.M."/>
            <person name="Kostlbacher S."/>
            <person name="Vangestel C."/>
        </authorList>
    </citation>
    <scope>NUCLEOTIDE SEQUENCE [LARGE SCALE GENOMIC DNA]</scope>
    <source>
        <strain evidence="1">W744_W776</strain>
    </source>
</reference>
<comment type="caution">
    <text evidence="1">The sequence shown here is derived from an EMBL/GenBank/DDBJ whole genome shotgun (WGS) entry which is preliminary data.</text>
</comment>
<dbReference type="Proteomes" id="UP000827092">
    <property type="component" value="Unassembled WGS sequence"/>
</dbReference>